<gene>
    <name evidence="2" type="ORF">UA18_02428</name>
    <name evidence="1" type="ORF">UA18_03213</name>
</gene>
<dbReference type="EMBL" id="FKJW01000004">
    <property type="protein sequence ID" value="SAJ95516.1"/>
    <property type="molecule type" value="Genomic_DNA"/>
</dbReference>
<organism evidence="2 3">
    <name type="scientific">Burkholderia multivorans</name>
    <dbReference type="NCBI Taxonomy" id="87883"/>
    <lineage>
        <taxon>Bacteria</taxon>
        <taxon>Pseudomonadati</taxon>
        <taxon>Pseudomonadota</taxon>
        <taxon>Betaproteobacteria</taxon>
        <taxon>Burkholderiales</taxon>
        <taxon>Burkholderiaceae</taxon>
        <taxon>Burkholderia</taxon>
        <taxon>Burkholderia cepacia complex</taxon>
    </lineage>
</organism>
<dbReference type="AlphaFoldDB" id="A0ABD7LPI8"/>
<comment type="caution">
    <text evidence="2">The sequence shown here is derived from an EMBL/GenBank/DDBJ whole genome shotgun (WGS) entry which is preliminary data.</text>
</comment>
<evidence type="ECO:0008006" key="4">
    <source>
        <dbReference type="Google" id="ProtNLM"/>
    </source>
</evidence>
<dbReference type="EMBL" id="FKJW01000003">
    <property type="protein sequence ID" value="SAK20294.1"/>
    <property type="molecule type" value="Genomic_DNA"/>
</dbReference>
<evidence type="ECO:0000313" key="3">
    <source>
        <dbReference type="Proteomes" id="UP000196218"/>
    </source>
</evidence>
<dbReference type="RefSeq" id="WP_140402301.1">
    <property type="nucleotide sequence ID" value="NZ_CADFGW010000029.1"/>
</dbReference>
<sequence length="120" mass="13362">MKITDDMLTEMEPIVSQWIRERGTCMAGASYAAALELAAYVAARRTTPDRDAIIEECAKVCEMERDALRKNEAVWDANPNLRPDEDYVSEWEASACRGEEYAAAIRALKTAPTSDQGEKS</sequence>
<proteinExistence type="predicted"/>
<evidence type="ECO:0000313" key="2">
    <source>
        <dbReference type="EMBL" id="SAK20294.1"/>
    </source>
</evidence>
<name>A0ABD7LPI8_9BURK</name>
<protein>
    <recommendedName>
        <fullName evidence="4">Bacteriophage protein</fullName>
    </recommendedName>
</protein>
<evidence type="ECO:0000313" key="1">
    <source>
        <dbReference type="EMBL" id="SAJ95516.1"/>
    </source>
</evidence>
<accession>A0ABD7LPI8</accession>
<reference evidence="2 3" key="1">
    <citation type="submission" date="2016-04" db="EMBL/GenBank/DDBJ databases">
        <authorList>
            <person name="Peeters C."/>
        </authorList>
    </citation>
    <scope>NUCLEOTIDE SEQUENCE [LARGE SCALE GENOMIC DNA]</scope>
    <source>
        <strain evidence="2">LMG 29311</strain>
    </source>
</reference>
<dbReference type="Proteomes" id="UP000196218">
    <property type="component" value="Unassembled WGS sequence"/>
</dbReference>